<sequence>MEGLSQVRSTPYPGHSYDGSVLWIRATRDPTWPVRPGPLLPPGLSTSRNARAPKSPAVQIANQGRGRDDEMAPEARARWLCREPGEKEAWRPSTMFAARAGKRATFVWKYFQSRLREGQDPSPHLFGTLPKGSQPCPHPTDDNPRRNAKASPQGARFAQLDASARLAGLGSCDENRTG</sequence>
<keyword evidence="4" id="KW-1185">Reference proteome</keyword>
<evidence type="ECO:0000313" key="4">
    <source>
        <dbReference type="Proteomes" id="UP000006039"/>
    </source>
</evidence>
<dbReference type="RefSeq" id="XP_009223069.1">
    <property type="nucleotide sequence ID" value="XM_009224805.1"/>
</dbReference>
<protein>
    <submittedName>
        <fullName evidence="2 3">Uncharacterized protein</fullName>
    </submittedName>
</protein>
<dbReference type="Proteomes" id="UP000006039">
    <property type="component" value="Unassembled WGS sequence"/>
</dbReference>
<dbReference type="HOGENOM" id="CLU_1510696_0_0_1"/>
<reference evidence="4" key="1">
    <citation type="submission" date="2010-07" db="EMBL/GenBank/DDBJ databases">
        <title>The genome sequence of Gaeumannomyces graminis var. tritici strain R3-111a-1.</title>
        <authorList>
            <consortium name="The Broad Institute Genome Sequencing Platform"/>
            <person name="Ma L.-J."/>
            <person name="Dead R."/>
            <person name="Young S."/>
            <person name="Zeng Q."/>
            <person name="Koehrsen M."/>
            <person name="Alvarado L."/>
            <person name="Berlin A."/>
            <person name="Chapman S.B."/>
            <person name="Chen Z."/>
            <person name="Freedman E."/>
            <person name="Gellesch M."/>
            <person name="Goldberg J."/>
            <person name="Griggs A."/>
            <person name="Gujja S."/>
            <person name="Heilman E.R."/>
            <person name="Heiman D."/>
            <person name="Hepburn T."/>
            <person name="Howarth C."/>
            <person name="Jen D."/>
            <person name="Larson L."/>
            <person name="Mehta T."/>
            <person name="Neiman D."/>
            <person name="Pearson M."/>
            <person name="Roberts A."/>
            <person name="Saif S."/>
            <person name="Shea T."/>
            <person name="Shenoy N."/>
            <person name="Sisk P."/>
            <person name="Stolte C."/>
            <person name="Sykes S."/>
            <person name="Walk T."/>
            <person name="White J."/>
            <person name="Yandava C."/>
            <person name="Haas B."/>
            <person name="Nusbaum C."/>
            <person name="Birren B."/>
        </authorList>
    </citation>
    <scope>NUCLEOTIDE SEQUENCE [LARGE SCALE GENOMIC DNA]</scope>
    <source>
        <strain evidence="4">R3-111a-1</strain>
    </source>
</reference>
<reference evidence="3" key="4">
    <citation type="journal article" date="2015" name="G3 (Bethesda)">
        <title>Genome sequences of three phytopathogenic species of the Magnaporthaceae family of fungi.</title>
        <authorList>
            <person name="Okagaki L.H."/>
            <person name="Nunes C.C."/>
            <person name="Sailsbery J."/>
            <person name="Clay B."/>
            <person name="Brown D."/>
            <person name="John T."/>
            <person name="Oh Y."/>
            <person name="Young N."/>
            <person name="Fitzgerald M."/>
            <person name="Haas B.J."/>
            <person name="Zeng Q."/>
            <person name="Young S."/>
            <person name="Adiconis X."/>
            <person name="Fan L."/>
            <person name="Levin J.Z."/>
            <person name="Mitchell T.K."/>
            <person name="Okubara P.A."/>
            <person name="Farman M.L."/>
            <person name="Kohn L.M."/>
            <person name="Birren B."/>
            <person name="Ma L.-J."/>
            <person name="Dean R.A."/>
        </authorList>
    </citation>
    <scope>NUCLEOTIDE SEQUENCE</scope>
    <source>
        <strain evidence="3">R3-111a-1</strain>
    </source>
</reference>
<evidence type="ECO:0000256" key="1">
    <source>
        <dbReference type="SAM" id="MobiDB-lite"/>
    </source>
</evidence>
<organism evidence="2">
    <name type="scientific">Gaeumannomyces tritici (strain R3-111a-1)</name>
    <name type="common">Wheat and barley take-all root rot fungus</name>
    <name type="synonym">Gaeumannomyces graminis var. tritici</name>
    <dbReference type="NCBI Taxonomy" id="644352"/>
    <lineage>
        <taxon>Eukaryota</taxon>
        <taxon>Fungi</taxon>
        <taxon>Dikarya</taxon>
        <taxon>Ascomycota</taxon>
        <taxon>Pezizomycotina</taxon>
        <taxon>Sordariomycetes</taxon>
        <taxon>Sordariomycetidae</taxon>
        <taxon>Magnaporthales</taxon>
        <taxon>Magnaporthaceae</taxon>
        <taxon>Gaeumannomyces</taxon>
    </lineage>
</organism>
<reference evidence="2" key="2">
    <citation type="submission" date="2010-07" db="EMBL/GenBank/DDBJ databases">
        <authorList>
            <consortium name="The Broad Institute Genome Sequencing Platform"/>
            <consortium name="Broad Institute Genome Sequencing Center for Infectious Disease"/>
            <person name="Ma L.-J."/>
            <person name="Dead R."/>
            <person name="Young S."/>
            <person name="Zeng Q."/>
            <person name="Koehrsen M."/>
            <person name="Alvarado L."/>
            <person name="Berlin A."/>
            <person name="Chapman S.B."/>
            <person name="Chen Z."/>
            <person name="Freedman E."/>
            <person name="Gellesch M."/>
            <person name="Goldberg J."/>
            <person name="Griggs A."/>
            <person name="Gujja S."/>
            <person name="Heilman E.R."/>
            <person name="Heiman D."/>
            <person name="Hepburn T."/>
            <person name="Howarth C."/>
            <person name="Jen D."/>
            <person name="Larson L."/>
            <person name="Mehta T."/>
            <person name="Neiman D."/>
            <person name="Pearson M."/>
            <person name="Roberts A."/>
            <person name="Saif S."/>
            <person name="Shea T."/>
            <person name="Shenoy N."/>
            <person name="Sisk P."/>
            <person name="Stolte C."/>
            <person name="Sykes S."/>
            <person name="Walk T."/>
            <person name="White J."/>
            <person name="Yandava C."/>
            <person name="Haas B."/>
            <person name="Nusbaum C."/>
            <person name="Birren B."/>
        </authorList>
    </citation>
    <scope>NUCLEOTIDE SEQUENCE</scope>
    <source>
        <strain evidence="2">R3-111a-1</strain>
    </source>
</reference>
<dbReference type="GeneID" id="20347441"/>
<evidence type="ECO:0000313" key="2">
    <source>
        <dbReference type="EMBL" id="EJT77069.1"/>
    </source>
</evidence>
<dbReference type="AlphaFoldDB" id="J3P0D6"/>
<dbReference type="EMBL" id="GL385397">
    <property type="protein sequence ID" value="EJT77069.1"/>
    <property type="molecule type" value="Genomic_DNA"/>
</dbReference>
<reference evidence="2" key="3">
    <citation type="submission" date="2010-09" db="EMBL/GenBank/DDBJ databases">
        <title>Annotation of Gaeumannomyces graminis var. tritici R3-111a-1.</title>
        <authorList>
            <consortium name="The Broad Institute Genome Sequencing Platform"/>
            <person name="Ma L.-J."/>
            <person name="Dead R."/>
            <person name="Young S.K."/>
            <person name="Zeng Q."/>
            <person name="Gargeya S."/>
            <person name="Fitzgerald M."/>
            <person name="Haas B."/>
            <person name="Abouelleil A."/>
            <person name="Alvarado L."/>
            <person name="Arachchi H.M."/>
            <person name="Berlin A."/>
            <person name="Brown A."/>
            <person name="Chapman S.B."/>
            <person name="Chen Z."/>
            <person name="Dunbar C."/>
            <person name="Freedman E."/>
            <person name="Gearin G."/>
            <person name="Gellesch M."/>
            <person name="Goldberg J."/>
            <person name="Griggs A."/>
            <person name="Gujja S."/>
            <person name="Heiman D."/>
            <person name="Howarth C."/>
            <person name="Larson L."/>
            <person name="Lui A."/>
            <person name="MacDonald P.J.P."/>
            <person name="Mehta T."/>
            <person name="Montmayeur A."/>
            <person name="Murphy C."/>
            <person name="Neiman D."/>
            <person name="Pearson M."/>
            <person name="Priest M."/>
            <person name="Roberts A."/>
            <person name="Saif S."/>
            <person name="Shea T."/>
            <person name="Shenoy N."/>
            <person name="Sisk P."/>
            <person name="Stolte C."/>
            <person name="Sykes S."/>
            <person name="Yandava C."/>
            <person name="Wortman J."/>
            <person name="Nusbaum C."/>
            <person name="Birren B."/>
        </authorList>
    </citation>
    <scope>NUCLEOTIDE SEQUENCE</scope>
    <source>
        <strain evidence="2">R3-111a-1</strain>
    </source>
</reference>
<accession>J3P0D6</accession>
<name>J3P0D6_GAET3</name>
<reference evidence="3" key="5">
    <citation type="submission" date="2018-04" db="UniProtKB">
        <authorList>
            <consortium name="EnsemblFungi"/>
        </authorList>
    </citation>
    <scope>IDENTIFICATION</scope>
    <source>
        <strain evidence="3">R3-111a-1</strain>
    </source>
</reference>
<evidence type="ECO:0000313" key="3">
    <source>
        <dbReference type="EnsemblFungi" id="EJT77069"/>
    </source>
</evidence>
<proteinExistence type="predicted"/>
<dbReference type="EnsemblFungi" id="EJT77069">
    <property type="protein sequence ID" value="EJT77069"/>
    <property type="gene ID" value="GGTG_06983"/>
</dbReference>
<feature type="region of interest" description="Disordered" evidence="1">
    <location>
        <begin position="41"/>
        <end position="70"/>
    </location>
</feature>
<feature type="region of interest" description="Disordered" evidence="1">
    <location>
        <begin position="119"/>
        <end position="162"/>
    </location>
</feature>
<dbReference type="VEuPathDB" id="FungiDB:GGTG_06983"/>
<gene>
    <name evidence="3" type="primary">20347441</name>
    <name evidence="2" type="ORF">GGTG_06983</name>
</gene>